<name>A0A0F8VT12_9ZZZZ</name>
<protein>
    <submittedName>
        <fullName evidence="1">Uncharacterized protein</fullName>
    </submittedName>
</protein>
<accession>A0A0F8VT12</accession>
<gene>
    <name evidence="1" type="ORF">LCGC14_3155120</name>
</gene>
<reference evidence="1" key="1">
    <citation type="journal article" date="2015" name="Nature">
        <title>Complex archaea that bridge the gap between prokaryotes and eukaryotes.</title>
        <authorList>
            <person name="Spang A."/>
            <person name="Saw J.H."/>
            <person name="Jorgensen S.L."/>
            <person name="Zaremba-Niedzwiedzka K."/>
            <person name="Martijn J."/>
            <person name="Lind A.E."/>
            <person name="van Eijk R."/>
            <person name="Schleper C."/>
            <person name="Guy L."/>
            <person name="Ettema T.J."/>
        </authorList>
    </citation>
    <scope>NUCLEOTIDE SEQUENCE</scope>
</reference>
<comment type="caution">
    <text evidence="1">The sequence shown here is derived from an EMBL/GenBank/DDBJ whole genome shotgun (WGS) entry which is preliminary data.</text>
</comment>
<proteinExistence type="predicted"/>
<dbReference type="EMBL" id="LAZR01069577">
    <property type="protein sequence ID" value="KKK47442.1"/>
    <property type="molecule type" value="Genomic_DNA"/>
</dbReference>
<organism evidence="1">
    <name type="scientific">marine sediment metagenome</name>
    <dbReference type="NCBI Taxonomy" id="412755"/>
    <lineage>
        <taxon>unclassified sequences</taxon>
        <taxon>metagenomes</taxon>
        <taxon>ecological metagenomes</taxon>
    </lineage>
</organism>
<dbReference type="AlphaFoldDB" id="A0A0F8VT12"/>
<feature type="non-terminal residue" evidence="1">
    <location>
        <position position="68"/>
    </location>
</feature>
<sequence>MPIELPDLEELTQRLVDAFKGAFPEDDIAVTGDNFKRLRINALAGLQVNANLFQLENDLLPDKAADVP</sequence>
<evidence type="ECO:0000313" key="1">
    <source>
        <dbReference type="EMBL" id="KKK47442.1"/>
    </source>
</evidence>